<name>A0A151TIC6_CAJCA</name>
<sequence length="206" mass="23615">MGGERAQAVNEEIAKLLEVGFIREIKYTTWLANVIMVKMANGKWRMCTNYTNLNKACPKDAYPLPHIDTLVLVHQLTKELHLITTPWPFSMWGMDILGLFPPAKGQVKFLIVAIDHFTKWIEVEAVATISTNNVQKFFWKNIITRFGVPHALVTDNGLQFTNCRFNEFLEGLQIKHRMTSVEHPQTNGQVQAANKVILRELKRRLG</sequence>
<dbReference type="Gene3D" id="3.10.10.10">
    <property type="entry name" value="HIV Type 1 Reverse Transcriptase, subunit A, domain 1"/>
    <property type="match status" value="1"/>
</dbReference>
<dbReference type="SUPFAM" id="SSF53098">
    <property type="entry name" value="Ribonuclease H-like"/>
    <property type="match status" value="1"/>
</dbReference>
<reference evidence="2 3" key="1">
    <citation type="journal article" date="2012" name="Nat. Biotechnol.">
        <title>Draft genome sequence of pigeonpea (Cajanus cajan), an orphan legume crop of resource-poor farmers.</title>
        <authorList>
            <person name="Varshney R.K."/>
            <person name="Chen W."/>
            <person name="Li Y."/>
            <person name="Bharti A.K."/>
            <person name="Saxena R.K."/>
            <person name="Schlueter J.A."/>
            <person name="Donoghue M.T."/>
            <person name="Azam S."/>
            <person name="Fan G."/>
            <person name="Whaley A.M."/>
            <person name="Farmer A.D."/>
            <person name="Sheridan J."/>
            <person name="Iwata A."/>
            <person name="Tuteja R."/>
            <person name="Penmetsa R.V."/>
            <person name="Wu W."/>
            <person name="Upadhyaya H.D."/>
            <person name="Yang S.P."/>
            <person name="Shah T."/>
            <person name="Saxena K.B."/>
            <person name="Michael T."/>
            <person name="McCombie W.R."/>
            <person name="Yang B."/>
            <person name="Zhang G."/>
            <person name="Yang H."/>
            <person name="Wang J."/>
            <person name="Spillane C."/>
            <person name="Cook D.R."/>
            <person name="May G.D."/>
            <person name="Xu X."/>
            <person name="Jackson S.A."/>
        </authorList>
    </citation>
    <scope>NUCLEOTIDE SEQUENCE [LARGE SCALE GENOMIC DNA]</scope>
    <source>
        <strain evidence="3">cv. Asha</strain>
    </source>
</reference>
<dbReference type="PROSITE" id="PS50994">
    <property type="entry name" value="INTEGRASE"/>
    <property type="match status" value="1"/>
</dbReference>
<dbReference type="SUPFAM" id="SSF56672">
    <property type="entry name" value="DNA/RNA polymerases"/>
    <property type="match status" value="1"/>
</dbReference>
<dbReference type="AlphaFoldDB" id="A0A151TIC6"/>
<evidence type="ECO:0000259" key="1">
    <source>
        <dbReference type="PROSITE" id="PS50994"/>
    </source>
</evidence>
<dbReference type="PANTHER" id="PTHR37984:SF5">
    <property type="entry name" value="PROTEIN NYNRIN-LIKE"/>
    <property type="match status" value="1"/>
</dbReference>
<dbReference type="EMBL" id="CM003608">
    <property type="protein sequence ID" value="KYP66810.1"/>
    <property type="molecule type" value="Genomic_DNA"/>
</dbReference>
<dbReference type="Proteomes" id="UP000075243">
    <property type="component" value="Chromosome 6"/>
</dbReference>
<dbReference type="Gene3D" id="3.30.420.10">
    <property type="entry name" value="Ribonuclease H-like superfamily/Ribonuclease H"/>
    <property type="match status" value="1"/>
</dbReference>
<dbReference type="PANTHER" id="PTHR37984">
    <property type="entry name" value="PROTEIN CBG26694"/>
    <property type="match status" value="1"/>
</dbReference>
<keyword evidence="3" id="KW-1185">Reference proteome</keyword>
<dbReference type="InterPro" id="IPR043128">
    <property type="entry name" value="Rev_trsase/Diguanyl_cyclase"/>
</dbReference>
<dbReference type="Pfam" id="PF00665">
    <property type="entry name" value="rve"/>
    <property type="match status" value="1"/>
</dbReference>
<dbReference type="InterPro" id="IPR036397">
    <property type="entry name" value="RNaseH_sf"/>
</dbReference>
<gene>
    <name evidence="2" type="ORF">KK1_013121</name>
</gene>
<dbReference type="InterPro" id="IPR050951">
    <property type="entry name" value="Retrovirus_Pol_polyprotein"/>
</dbReference>
<dbReference type="GO" id="GO:0003676">
    <property type="term" value="F:nucleic acid binding"/>
    <property type="evidence" value="ECO:0007669"/>
    <property type="project" value="InterPro"/>
</dbReference>
<dbReference type="InterPro" id="IPR012337">
    <property type="entry name" value="RNaseH-like_sf"/>
</dbReference>
<dbReference type="InterPro" id="IPR001584">
    <property type="entry name" value="Integrase_cat-core"/>
</dbReference>
<proteinExistence type="predicted"/>
<protein>
    <submittedName>
        <fullName evidence="2">Pol polyprotein</fullName>
    </submittedName>
</protein>
<evidence type="ECO:0000313" key="3">
    <source>
        <dbReference type="Proteomes" id="UP000075243"/>
    </source>
</evidence>
<accession>A0A151TIC6</accession>
<dbReference type="GO" id="GO:0015074">
    <property type="term" value="P:DNA integration"/>
    <property type="evidence" value="ECO:0007669"/>
    <property type="project" value="InterPro"/>
</dbReference>
<dbReference type="Gramene" id="C.cajan_12729.t">
    <property type="protein sequence ID" value="C.cajan_12729.t"/>
    <property type="gene ID" value="C.cajan_12729"/>
</dbReference>
<dbReference type="InterPro" id="IPR043502">
    <property type="entry name" value="DNA/RNA_pol_sf"/>
</dbReference>
<dbReference type="Gene3D" id="3.30.70.270">
    <property type="match status" value="1"/>
</dbReference>
<evidence type="ECO:0000313" key="2">
    <source>
        <dbReference type="EMBL" id="KYP66810.1"/>
    </source>
</evidence>
<feature type="domain" description="Integrase catalytic" evidence="1">
    <location>
        <begin position="82"/>
        <end position="206"/>
    </location>
</feature>
<organism evidence="2 3">
    <name type="scientific">Cajanus cajan</name>
    <name type="common">Pigeon pea</name>
    <name type="synonym">Cajanus indicus</name>
    <dbReference type="NCBI Taxonomy" id="3821"/>
    <lineage>
        <taxon>Eukaryota</taxon>
        <taxon>Viridiplantae</taxon>
        <taxon>Streptophyta</taxon>
        <taxon>Embryophyta</taxon>
        <taxon>Tracheophyta</taxon>
        <taxon>Spermatophyta</taxon>
        <taxon>Magnoliopsida</taxon>
        <taxon>eudicotyledons</taxon>
        <taxon>Gunneridae</taxon>
        <taxon>Pentapetalae</taxon>
        <taxon>rosids</taxon>
        <taxon>fabids</taxon>
        <taxon>Fabales</taxon>
        <taxon>Fabaceae</taxon>
        <taxon>Papilionoideae</taxon>
        <taxon>50 kb inversion clade</taxon>
        <taxon>NPAAA clade</taxon>
        <taxon>indigoferoid/millettioid clade</taxon>
        <taxon>Phaseoleae</taxon>
        <taxon>Cajanus</taxon>
    </lineage>
</organism>